<dbReference type="Pfam" id="PF00107">
    <property type="entry name" value="ADH_zinc_N"/>
    <property type="match status" value="1"/>
</dbReference>
<dbReference type="InterPro" id="IPR020843">
    <property type="entry name" value="ER"/>
</dbReference>
<dbReference type="Pfam" id="PF08240">
    <property type="entry name" value="ADH_N"/>
    <property type="match status" value="1"/>
</dbReference>
<dbReference type="InterPro" id="IPR011032">
    <property type="entry name" value="GroES-like_sf"/>
</dbReference>
<dbReference type="NCBIfam" id="TIGR02823">
    <property type="entry name" value="oxido_YhdH"/>
    <property type="match status" value="1"/>
</dbReference>
<dbReference type="EMBL" id="QTTN01000042">
    <property type="protein sequence ID" value="REE67600.1"/>
    <property type="molecule type" value="Genomic_DNA"/>
</dbReference>
<accession>A0A3D9R0K8</accession>
<dbReference type="InterPro" id="IPR014188">
    <property type="entry name" value="Acrylyl-CoA_reductase_AcuI"/>
</dbReference>
<dbReference type="OrthoDB" id="9782155at2"/>
<keyword evidence="3" id="KW-1185">Reference proteome</keyword>
<dbReference type="InterPro" id="IPR013154">
    <property type="entry name" value="ADH-like_N"/>
</dbReference>
<dbReference type="Proteomes" id="UP000256304">
    <property type="component" value="Unassembled WGS sequence"/>
</dbReference>
<gene>
    <name evidence="2" type="ORF">A8990_14227</name>
</gene>
<sequence>MNITSFKALMVDKQSDRFEIGIRDLSLADLPQENVTIRVSYSSINYKDGLAATPDGRVLRAYPMIPGIDLAGTVVSSSDSRWREGDEVIATGYGLGTDYFGGYSEYARIRGDWLTALPQGLTLREAMIIGTAGFTAALSLHRLESNGLVPGAGPVLVLGATGGVGSHAVAMLARAGYDVTASTGKSSEHDYLRMLGAREIISREALQAPEGSRRALNSEHWAAAVDPVGGASLPYVLSTIRYGGSVALSGLTGGGEFPGTVFPFILRGVNLLGIDSVYCPSPMRETLWQRIASDWKPARLDAMVSDEVSLADLPAALPAILKGGVRGRTVVRIAQE</sequence>
<dbReference type="InterPro" id="IPR036291">
    <property type="entry name" value="NAD(P)-bd_dom_sf"/>
</dbReference>
<dbReference type="InterPro" id="IPR051397">
    <property type="entry name" value="Zn-ADH-like_protein"/>
</dbReference>
<dbReference type="Gene3D" id="3.90.180.10">
    <property type="entry name" value="Medium-chain alcohol dehydrogenases, catalytic domain"/>
    <property type="match status" value="1"/>
</dbReference>
<evidence type="ECO:0000313" key="2">
    <source>
        <dbReference type="EMBL" id="REE67600.1"/>
    </source>
</evidence>
<name>A0A3D9R0K8_9BACL</name>
<dbReference type="RefSeq" id="WP_116191876.1">
    <property type="nucleotide sequence ID" value="NZ_QTTN01000042.1"/>
</dbReference>
<dbReference type="AlphaFoldDB" id="A0A3D9R0K8"/>
<feature type="domain" description="Enoyl reductase (ER)" evidence="1">
    <location>
        <begin position="21"/>
        <end position="331"/>
    </location>
</feature>
<evidence type="ECO:0000313" key="3">
    <source>
        <dbReference type="Proteomes" id="UP000256304"/>
    </source>
</evidence>
<comment type="caution">
    <text evidence="2">The sequence shown here is derived from an EMBL/GenBank/DDBJ whole genome shotgun (WGS) entry which is preliminary data.</text>
</comment>
<proteinExistence type="predicted"/>
<dbReference type="GO" id="GO:0043957">
    <property type="term" value="F:acryloyl-CoA reductase (NADPH) activity"/>
    <property type="evidence" value="ECO:0007669"/>
    <property type="project" value="TreeGrafter"/>
</dbReference>
<dbReference type="InterPro" id="IPR013149">
    <property type="entry name" value="ADH-like_C"/>
</dbReference>
<dbReference type="SUPFAM" id="SSF50129">
    <property type="entry name" value="GroES-like"/>
    <property type="match status" value="1"/>
</dbReference>
<dbReference type="SMART" id="SM00829">
    <property type="entry name" value="PKS_ER"/>
    <property type="match status" value="1"/>
</dbReference>
<organism evidence="2 3">
    <name type="scientific">Paenibacillus taihuensis</name>
    <dbReference type="NCBI Taxonomy" id="1156355"/>
    <lineage>
        <taxon>Bacteria</taxon>
        <taxon>Bacillati</taxon>
        <taxon>Bacillota</taxon>
        <taxon>Bacilli</taxon>
        <taxon>Bacillales</taxon>
        <taxon>Paenibacillaceae</taxon>
        <taxon>Paenibacillus</taxon>
    </lineage>
</organism>
<dbReference type="PANTHER" id="PTHR43677">
    <property type="entry name" value="SHORT-CHAIN DEHYDROGENASE/REDUCTASE"/>
    <property type="match status" value="1"/>
</dbReference>
<dbReference type="Gene3D" id="3.40.50.720">
    <property type="entry name" value="NAD(P)-binding Rossmann-like Domain"/>
    <property type="match status" value="1"/>
</dbReference>
<protein>
    <submittedName>
        <fullName evidence="2">Putative YhdH/YhfP family quinone oxidoreductase</fullName>
    </submittedName>
</protein>
<reference evidence="2 3" key="1">
    <citation type="submission" date="2018-08" db="EMBL/GenBank/DDBJ databases">
        <title>Genomic Encyclopedia of Type Strains, Phase III (KMG-III): the genomes of soil and plant-associated and newly described type strains.</title>
        <authorList>
            <person name="Whitman W."/>
        </authorList>
    </citation>
    <scope>NUCLEOTIDE SEQUENCE [LARGE SCALE GENOMIC DNA]</scope>
    <source>
        <strain evidence="2 3">CGMCC 1.10966</strain>
    </source>
</reference>
<dbReference type="SUPFAM" id="SSF51735">
    <property type="entry name" value="NAD(P)-binding Rossmann-fold domains"/>
    <property type="match status" value="1"/>
</dbReference>
<dbReference type="PANTHER" id="PTHR43677:SF1">
    <property type="entry name" value="ACRYLYL-COA REDUCTASE ACUI-RELATED"/>
    <property type="match status" value="1"/>
</dbReference>
<evidence type="ECO:0000259" key="1">
    <source>
        <dbReference type="SMART" id="SM00829"/>
    </source>
</evidence>